<feature type="compositionally biased region" description="Basic and acidic residues" evidence="10">
    <location>
        <begin position="542"/>
        <end position="560"/>
    </location>
</feature>
<keyword evidence="6" id="KW-0238">DNA-binding</keyword>
<keyword evidence="13" id="KW-1185">Reference proteome</keyword>
<dbReference type="STRING" id="195883.A0A482WMH3"/>
<evidence type="ECO:0000256" key="4">
    <source>
        <dbReference type="ARBA" id="ARBA00022771"/>
    </source>
</evidence>
<keyword evidence="5" id="KW-0862">Zinc</keyword>
<dbReference type="SUPFAM" id="SSF57667">
    <property type="entry name" value="beta-beta-alpha zinc fingers"/>
    <property type="match status" value="2"/>
</dbReference>
<feature type="compositionally biased region" description="Acidic residues" evidence="10">
    <location>
        <begin position="746"/>
        <end position="758"/>
    </location>
</feature>
<dbReference type="GO" id="GO:0005634">
    <property type="term" value="C:nucleus"/>
    <property type="evidence" value="ECO:0007669"/>
    <property type="project" value="UniProtKB-SubCell"/>
</dbReference>
<evidence type="ECO:0000256" key="3">
    <source>
        <dbReference type="ARBA" id="ARBA00022737"/>
    </source>
</evidence>
<feature type="region of interest" description="Disordered" evidence="10">
    <location>
        <begin position="812"/>
        <end position="882"/>
    </location>
</feature>
<keyword evidence="3" id="KW-0677">Repeat</keyword>
<keyword evidence="4 9" id="KW-0863">Zinc-finger</keyword>
<gene>
    <name evidence="12" type="ORF">LSTR_LSTR002760</name>
</gene>
<feature type="region of interest" description="Disordered" evidence="10">
    <location>
        <begin position="86"/>
        <end position="115"/>
    </location>
</feature>
<organism evidence="12 13">
    <name type="scientific">Laodelphax striatellus</name>
    <name type="common">Small brown planthopper</name>
    <name type="synonym">Delphax striatella</name>
    <dbReference type="NCBI Taxonomy" id="195883"/>
    <lineage>
        <taxon>Eukaryota</taxon>
        <taxon>Metazoa</taxon>
        <taxon>Ecdysozoa</taxon>
        <taxon>Arthropoda</taxon>
        <taxon>Hexapoda</taxon>
        <taxon>Insecta</taxon>
        <taxon>Pterygota</taxon>
        <taxon>Neoptera</taxon>
        <taxon>Paraneoptera</taxon>
        <taxon>Hemiptera</taxon>
        <taxon>Auchenorrhyncha</taxon>
        <taxon>Fulgoroidea</taxon>
        <taxon>Delphacidae</taxon>
        <taxon>Criomorphinae</taxon>
        <taxon>Laodelphax</taxon>
    </lineage>
</organism>
<evidence type="ECO:0000256" key="1">
    <source>
        <dbReference type="ARBA" id="ARBA00004123"/>
    </source>
</evidence>
<evidence type="ECO:0000256" key="9">
    <source>
        <dbReference type="PROSITE-ProRule" id="PRU00042"/>
    </source>
</evidence>
<feature type="compositionally biased region" description="Basic and acidic residues" evidence="10">
    <location>
        <begin position="759"/>
        <end position="777"/>
    </location>
</feature>
<keyword evidence="2" id="KW-0479">Metal-binding</keyword>
<dbReference type="AlphaFoldDB" id="A0A482WMH3"/>
<evidence type="ECO:0000256" key="8">
    <source>
        <dbReference type="ARBA" id="ARBA00037948"/>
    </source>
</evidence>
<dbReference type="PANTHER" id="PTHR24388">
    <property type="entry name" value="ZINC FINGER PROTEIN"/>
    <property type="match status" value="1"/>
</dbReference>
<comment type="caution">
    <text evidence="12">The sequence shown here is derived from an EMBL/GenBank/DDBJ whole genome shotgun (WGS) entry which is preliminary data.</text>
</comment>
<comment type="similarity">
    <text evidence="8">Belongs to the snail C2H2-type zinc-finger protein family.</text>
</comment>
<dbReference type="OrthoDB" id="6417347at2759"/>
<feature type="compositionally biased region" description="Low complexity" evidence="10">
    <location>
        <begin position="856"/>
        <end position="865"/>
    </location>
</feature>
<keyword evidence="7" id="KW-0539">Nucleus</keyword>
<dbReference type="InterPro" id="IPR013087">
    <property type="entry name" value="Znf_C2H2_type"/>
</dbReference>
<feature type="domain" description="C2H2-type" evidence="11">
    <location>
        <begin position="246"/>
        <end position="273"/>
    </location>
</feature>
<evidence type="ECO:0000256" key="5">
    <source>
        <dbReference type="ARBA" id="ARBA00022833"/>
    </source>
</evidence>
<feature type="region of interest" description="Disordered" evidence="10">
    <location>
        <begin position="744"/>
        <end position="780"/>
    </location>
</feature>
<evidence type="ECO:0000256" key="2">
    <source>
        <dbReference type="ARBA" id="ARBA00022723"/>
    </source>
</evidence>
<reference evidence="12 13" key="1">
    <citation type="journal article" date="2017" name="Gigascience">
        <title>Genome sequence of the small brown planthopper, Laodelphax striatellus.</title>
        <authorList>
            <person name="Zhu J."/>
            <person name="Jiang F."/>
            <person name="Wang X."/>
            <person name="Yang P."/>
            <person name="Bao Y."/>
            <person name="Zhao W."/>
            <person name="Wang W."/>
            <person name="Lu H."/>
            <person name="Wang Q."/>
            <person name="Cui N."/>
            <person name="Li J."/>
            <person name="Chen X."/>
            <person name="Luo L."/>
            <person name="Yu J."/>
            <person name="Kang L."/>
            <person name="Cui F."/>
        </authorList>
    </citation>
    <scope>NUCLEOTIDE SEQUENCE [LARGE SCALE GENOMIC DNA]</scope>
    <source>
        <strain evidence="12">Lst14</strain>
    </source>
</reference>
<feature type="domain" description="C2H2-type" evidence="11">
    <location>
        <begin position="382"/>
        <end position="409"/>
    </location>
</feature>
<feature type="region of interest" description="Disordered" evidence="10">
    <location>
        <begin position="315"/>
        <end position="340"/>
    </location>
</feature>
<dbReference type="GO" id="GO:0008270">
    <property type="term" value="F:zinc ion binding"/>
    <property type="evidence" value="ECO:0007669"/>
    <property type="project" value="UniProtKB-KW"/>
</dbReference>
<feature type="domain" description="C2H2-type" evidence="11">
    <location>
        <begin position="354"/>
        <end position="381"/>
    </location>
</feature>
<proteinExistence type="inferred from homology"/>
<feature type="domain" description="C2H2-type" evidence="11">
    <location>
        <begin position="647"/>
        <end position="669"/>
    </location>
</feature>
<accession>A0A482WMH3</accession>
<dbReference type="PROSITE" id="PS50157">
    <property type="entry name" value="ZINC_FINGER_C2H2_2"/>
    <property type="match status" value="6"/>
</dbReference>
<dbReference type="InterPro" id="IPR036236">
    <property type="entry name" value="Znf_C2H2_sf"/>
</dbReference>
<dbReference type="PANTHER" id="PTHR24388:SF54">
    <property type="entry name" value="PROTEIN ESCARGOT"/>
    <property type="match status" value="1"/>
</dbReference>
<dbReference type="Gene3D" id="3.30.160.60">
    <property type="entry name" value="Classic Zinc Finger"/>
    <property type="match status" value="3"/>
</dbReference>
<name>A0A482WMH3_LAOST</name>
<evidence type="ECO:0000313" key="13">
    <source>
        <dbReference type="Proteomes" id="UP000291343"/>
    </source>
</evidence>
<dbReference type="PROSITE" id="PS00028">
    <property type="entry name" value="ZINC_FINGER_C2H2_1"/>
    <property type="match status" value="7"/>
</dbReference>
<evidence type="ECO:0000313" key="12">
    <source>
        <dbReference type="EMBL" id="RZF34678.1"/>
    </source>
</evidence>
<feature type="region of interest" description="Disordered" evidence="10">
    <location>
        <begin position="540"/>
        <end position="576"/>
    </location>
</feature>
<dbReference type="EMBL" id="QKKF02030719">
    <property type="protein sequence ID" value="RZF34678.1"/>
    <property type="molecule type" value="Genomic_DNA"/>
</dbReference>
<protein>
    <recommendedName>
        <fullName evidence="11">C2H2-type domain-containing protein</fullName>
    </recommendedName>
</protein>
<dbReference type="GO" id="GO:0000981">
    <property type="term" value="F:DNA-binding transcription factor activity, RNA polymerase II-specific"/>
    <property type="evidence" value="ECO:0007669"/>
    <property type="project" value="TreeGrafter"/>
</dbReference>
<dbReference type="Proteomes" id="UP000291343">
    <property type="component" value="Unassembled WGS sequence"/>
</dbReference>
<dbReference type="SMART" id="SM00355">
    <property type="entry name" value="ZnF_C2H2"/>
    <property type="match status" value="10"/>
</dbReference>
<feature type="compositionally biased region" description="Acidic residues" evidence="10">
    <location>
        <begin position="322"/>
        <end position="338"/>
    </location>
</feature>
<evidence type="ECO:0000256" key="7">
    <source>
        <dbReference type="ARBA" id="ARBA00023242"/>
    </source>
</evidence>
<feature type="compositionally biased region" description="Polar residues" evidence="10">
    <location>
        <begin position="841"/>
        <end position="851"/>
    </location>
</feature>
<evidence type="ECO:0000256" key="10">
    <source>
        <dbReference type="SAM" id="MobiDB-lite"/>
    </source>
</evidence>
<dbReference type="InterPro" id="IPR050527">
    <property type="entry name" value="Snail/Krueppel_Znf"/>
</dbReference>
<feature type="domain" description="C2H2-type" evidence="11">
    <location>
        <begin position="486"/>
        <end position="513"/>
    </location>
</feature>
<evidence type="ECO:0000256" key="6">
    <source>
        <dbReference type="ARBA" id="ARBA00023125"/>
    </source>
</evidence>
<dbReference type="InParanoid" id="A0A482WMH3"/>
<evidence type="ECO:0000259" key="11">
    <source>
        <dbReference type="PROSITE" id="PS50157"/>
    </source>
</evidence>
<comment type="subcellular location">
    <subcellularLocation>
        <location evidence="1">Nucleus</location>
    </subcellularLocation>
</comment>
<sequence>MCSYNVTRRHLLHQHLRVHGVNVPTQQIIKEKDDLENGSNPITEIKQIDTSHLRQIPLVWVSKLGNLTKMFKCRFCPHVNIRKSNIQEHEKMHGQRSKSTTAGSEGGTQGGDGASAVHQLQHRCPDCNYVCNNAGVLSSHSKVHQGLFGQVCSLVDKTRSDEVQIKELNALLGRDEEGPPTITPEEMKRDQNKNAEFSPSFYENSEEQPSAEGDKVLRFCAICPARFLFQKELDIHSRFHNICLPHRCESCSYTAKQRPHLLAHYKVHTDDYQDRTSTLVKMYSISPNHPKPKVAVIVDGPADVGPAWVVVPPPDYSKSSEDIDYDDGLPDSEQEDVSQPDTYQHGNRTVHKQFACQKCPARFFKGVALQYHTTLHGGSGRFKCRSCDYSVKTYGNLIKHESVHNQLEPRFKAKPKFKKPDNTVPTSGTELFKHKTEAQRVAASPQAPAPPPPLHIDPEFGILMHGSPEFIYPTYLKNGRMKEKRYKCHKCPSAFEKREQYKVHLSLHGSKQKYNCERCDYSVKYFANYIQHSRKHTVNDMTKAERKLSTDKSSDDHMSEDLGENTDVPTDDLQGPPVVFSQRSAKSMQMSLADQQIVMLLQQRVVSSSVSPPEATNRCTHCPYSNVRRDGVGSHARCHSDGNTGAFTCKHCSYTVPQQHFLREHNKLHFTPIKSMRPEAYMKCDRLELWSEPINSTDGEKDKIMIFKDKGSSFRSERFLPKLSAPIGESDEEGDKVLVNMKTGEIENDQGSNDDDSKEDNKENLVDRVKQEIESPKTGDVCAVDDKEEEKSCLAVSDRELKFTPKEELVSATDECGENEEIDESKGVLVEENDTGGCIEDQTTGLQTLSCDNEETTSGLSSSSNDNEDESISPNSCSSTED</sequence>
<dbReference type="GO" id="GO:0000978">
    <property type="term" value="F:RNA polymerase II cis-regulatory region sequence-specific DNA binding"/>
    <property type="evidence" value="ECO:0007669"/>
    <property type="project" value="TreeGrafter"/>
</dbReference>
<feature type="compositionally biased region" description="Gly residues" evidence="10">
    <location>
        <begin position="104"/>
        <end position="113"/>
    </location>
</feature>
<feature type="domain" description="C2H2-type" evidence="11">
    <location>
        <begin position="514"/>
        <end position="541"/>
    </location>
</feature>